<sequence length="168" mass="19315">MLAHGEGGQQLLRITTMNSVDAIFAINDLLNTNSFDKKIQLFWAVYPEIKAIMIDEDVTIEEGDSYKLETVLDIEFTSDKAKERLKDRIGFNDILVDNPNINENELWEILLFREEGLIPETSKIFEGNLPQIERHHLGITWVRPETAAGEVDDLLEKVSQVLQKFTRQ</sequence>
<evidence type="ECO:0000313" key="2">
    <source>
        <dbReference type="Proteomes" id="UP000001203"/>
    </source>
</evidence>
<name>B1X2E1_CROS5</name>
<dbReference type="HOGENOM" id="CLU_1583763_0_0_3"/>
<accession>B1X2E1</accession>
<dbReference type="Proteomes" id="UP000001203">
    <property type="component" value="Chromosome linear"/>
</dbReference>
<gene>
    <name evidence="1" type="ordered locus">cce_4956</name>
</gene>
<evidence type="ECO:0000313" key="1">
    <source>
        <dbReference type="EMBL" id="ACB54302.1"/>
    </source>
</evidence>
<dbReference type="EMBL" id="CP000807">
    <property type="protein sequence ID" value="ACB54302.1"/>
    <property type="molecule type" value="Genomic_DNA"/>
</dbReference>
<reference evidence="1 2" key="1">
    <citation type="journal article" date="2008" name="Proc. Natl. Acad. Sci. U.S.A.">
        <title>The genome of Cyanothece 51142, a unicellular diazotrophic cyanobacterium important in the marine nitrogen cycle.</title>
        <authorList>
            <person name="Welsh E.A."/>
            <person name="Liberton M."/>
            <person name="Stoeckel J."/>
            <person name="Loh T."/>
            <person name="Elvitigala T."/>
            <person name="Wang C."/>
            <person name="Wollam A."/>
            <person name="Fulton R.S."/>
            <person name="Clifton S.W."/>
            <person name="Jacobs J.M."/>
            <person name="Aurora R."/>
            <person name="Ghosh B.K."/>
            <person name="Sherman L.A."/>
            <person name="Smith R.D."/>
            <person name="Wilson R.K."/>
            <person name="Pakrasi H.B."/>
        </authorList>
    </citation>
    <scope>NUCLEOTIDE SEQUENCE [LARGE SCALE GENOMIC DNA]</scope>
    <source>
        <strain evidence="2">ATCC 51142 / BH68</strain>
    </source>
</reference>
<protein>
    <submittedName>
        <fullName evidence="1">Uncharacterized protein</fullName>
    </submittedName>
</protein>
<dbReference type="STRING" id="43989.cce_4956"/>
<organism evidence="1 2">
    <name type="scientific">Crocosphaera subtropica (strain ATCC 51142 / BH68)</name>
    <name type="common">Cyanothece sp. (strain ATCC 51142)</name>
    <dbReference type="NCBI Taxonomy" id="43989"/>
    <lineage>
        <taxon>Bacteria</taxon>
        <taxon>Bacillati</taxon>
        <taxon>Cyanobacteriota</taxon>
        <taxon>Cyanophyceae</taxon>
        <taxon>Oscillatoriophycideae</taxon>
        <taxon>Chroococcales</taxon>
        <taxon>Aphanothecaceae</taxon>
        <taxon>Crocosphaera</taxon>
        <taxon>Crocosphaera subtropica</taxon>
    </lineage>
</organism>
<dbReference type="AlphaFoldDB" id="B1X2E1"/>
<dbReference type="KEGG" id="cyt:cce_4956"/>
<keyword evidence="2" id="KW-1185">Reference proteome</keyword>
<proteinExistence type="predicted"/>